<evidence type="ECO:0000313" key="2">
    <source>
        <dbReference type="Proteomes" id="UP000821837"/>
    </source>
</evidence>
<dbReference type="EMBL" id="JABSTV010001252">
    <property type="protein sequence ID" value="KAH7948115.1"/>
    <property type="molecule type" value="Genomic_DNA"/>
</dbReference>
<accession>A0A9D4PP80</accession>
<comment type="caution">
    <text evidence="1">The sequence shown here is derived from an EMBL/GenBank/DDBJ whole genome shotgun (WGS) entry which is preliminary data.</text>
</comment>
<organism evidence="1 2">
    <name type="scientific">Rhipicephalus sanguineus</name>
    <name type="common">Brown dog tick</name>
    <name type="synonym">Ixodes sanguineus</name>
    <dbReference type="NCBI Taxonomy" id="34632"/>
    <lineage>
        <taxon>Eukaryota</taxon>
        <taxon>Metazoa</taxon>
        <taxon>Ecdysozoa</taxon>
        <taxon>Arthropoda</taxon>
        <taxon>Chelicerata</taxon>
        <taxon>Arachnida</taxon>
        <taxon>Acari</taxon>
        <taxon>Parasitiformes</taxon>
        <taxon>Ixodida</taxon>
        <taxon>Ixodoidea</taxon>
        <taxon>Ixodidae</taxon>
        <taxon>Rhipicephalinae</taxon>
        <taxon>Rhipicephalus</taxon>
        <taxon>Rhipicephalus</taxon>
    </lineage>
</organism>
<name>A0A9D4PP80_RHISA</name>
<protein>
    <submittedName>
        <fullName evidence="1">Uncharacterized protein</fullName>
    </submittedName>
</protein>
<reference evidence="1" key="2">
    <citation type="submission" date="2021-09" db="EMBL/GenBank/DDBJ databases">
        <authorList>
            <person name="Jia N."/>
            <person name="Wang J."/>
            <person name="Shi W."/>
            <person name="Du L."/>
            <person name="Sun Y."/>
            <person name="Zhan W."/>
            <person name="Jiang J."/>
            <person name="Wang Q."/>
            <person name="Zhang B."/>
            <person name="Ji P."/>
            <person name="Sakyi L.B."/>
            <person name="Cui X."/>
            <person name="Yuan T."/>
            <person name="Jiang B."/>
            <person name="Yang W."/>
            <person name="Lam T.T.-Y."/>
            <person name="Chang Q."/>
            <person name="Ding S."/>
            <person name="Wang X."/>
            <person name="Zhu J."/>
            <person name="Ruan X."/>
            <person name="Zhao L."/>
            <person name="Wei J."/>
            <person name="Que T."/>
            <person name="Du C."/>
            <person name="Cheng J."/>
            <person name="Dai P."/>
            <person name="Han X."/>
            <person name="Huang E."/>
            <person name="Gao Y."/>
            <person name="Liu J."/>
            <person name="Shao H."/>
            <person name="Ye R."/>
            <person name="Li L."/>
            <person name="Wei W."/>
            <person name="Wang X."/>
            <person name="Wang C."/>
            <person name="Huo Q."/>
            <person name="Li W."/>
            <person name="Guo W."/>
            <person name="Chen H."/>
            <person name="Chen S."/>
            <person name="Zhou L."/>
            <person name="Zhou L."/>
            <person name="Ni X."/>
            <person name="Tian J."/>
            <person name="Zhou Y."/>
            <person name="Sheng Y."/>
            <person name="Liu T."/>
            <person name="Pan Y."/>
            <person name="Xia L."/>
            <person name="Li J."/>
            <person name="Zhao F."/>
            <person name="Cao W."/>
        </authorList>
    </citation>
    <scope>NUCLEOTIDE SEQUENCE</scope>
    <source>
        <strain evidence="1">Rsan-2018</strain>
        <tissue evidence="1">Larvae</tissue>
    </source>
</reference>
<gene>
    <name evidence="1" type="ORF">HPB52_018665</name>
</gene>
<reference evidence="1" key="1">
    <citation type="journal article" date="2020" name="Cell">
        <title>Large-Scale Comparative Analyses of Tick Genomes Elucidate Their Genetic Diversity and Vector Capacities.</title>
        <authorList>
            <consortium name="Tick Genome and Microbiome Consortium (TIGMIC)"/>
            <person name="Jia N."/>
            <person name="Wang J."/>
            <person name="Shi W."/>
            <person name="Du L."/>
            <person name="Sun Y."/>
            <person name="Zhan W."/>
            <person name="Jiang J.F."/>
            <person name="Wang Q."/>
            <person name="Zhang B."/>
            <person name="Ji P."/>
            <person name="Bell-Sakyi L."/>
            <person name="Cui X.M."/>
            <person name="Yuan T.T."/>
            <person name="Jiang B.G."/>
            <person name="Yang W.F."/>
            <person name="Lam T.T."/>
            <person name="Chang Q.C."/>
            <person name="Ding S.J."/>
            <person name="Wang X.J."/>
            <person name="Zhu J.G."/>
            <person name="Ruan X.D."/>
            <person name="Zhao L."/>
            <person name="Wei J.T."/>
            <person name="Ye R.Z."/>
            <person name="Que T.C."/>
            <person name="Du C.H."/>
            <person name="Zhou Y.H."/>
            <person name="Cheng J.X."/>
            <person name="Dai P.F."/>
            <person name="Guo W.B."/>
            <person name="Han X.H."/>
            <person name="Huang E.J."/>
            <person name="Li L.F."/>
            <person name="Wei W."/>
            <person name="Gao Y.C."/>
            <person name="Liu J.Z."/>
            <person name="Shao H.Z."/>
            <person name="Wang X."/>
            <person name="Wang C.C."/>
            <person name="Yang T.C."/>
            <person name="Huo Q.B."/>
            <person name="Li W."/>
            <person name="Chen H.Y."/>
            <person name="Chen S.E."/>
            <person name="Zhou L.G."/>
            <person name="Ni X.B."/>
            <person name="Tian J.H."/>
            <person name="Sheng Y."/>
            <person name="Liu T."/>
            <person name="Pan Y.S."/>
            <person name="Xia L.Y."/>
            <person name="Li J."/>
            <person name="Zhao F."/>
            <person name="Cao W.C."/>
        </authorList>
    </citation>
    <scope>NUCLEOTIDE SEQUENCE</scope>
    <source>
        <strain evidence="1">Rsan-2018</strain>
    </source>
</reference>
<dbReference type="Proteomes" id="UP000821837">
    <property type="component" value="Chromosome 6"/>
</dbReference>
<proteinExistence type="predicted"/>
<dbReference type="AlphaFoldDB" id="A0A9D4PP80"/>
<keyword evidence="2" id="KW-1185">Reference proteome</keyword>
<sequence>MVPSWRRISEQEEVVEKSKTRRCSSLSCLGWTHVADQVCGYPLFVAWVLGATGVGVFRCSRAVSWVATVLGDVPDQPSAVSPSRRTPGPSVTASCGTTCRECVSVPSLRR</sequence>
<evidence type="ECO:0000313" key="1">
    <source>
        <dbReference type="EMBL" id="KAH7948115.1"/>
    </source>
</evidence>